<dbReference type="OrthoDB" id="2757867at2759"/>
<gene>
    <name evidence="1" type="ORF">TRAPUB_4217</name>
</gene>
<comment type="caution">
    <text evidence="1">The sequence shown here is derived from an EMBL/GenBank/DDBJ whole genome shotgun (WGS) entry which is preliminary data.</text>
</comment>
<sequence>MTSLALRVEDVVSLIVEALPKPDSPSAIAIESPQSKAARSDLYHLASTAAIFFYPATGKLWESVYTWKHLLQVLADVEMPDARQGPAVNGDRGELRIYSITPDNCKDHPAYRRFRYYAACIKNLRVVSRDVPVSTLVHLRSLASPTDSLNLLPALRSLVWVETDPCMLHSDIAPFLRSSQLVSVSLHIENKNHEYATREHKVFCRDALLRLLCTVSSTSPSLGRLTIQAPPSIPLSGSLFRGFDCVLHANLRMCIGALSPSDTVVSLTRPRLATLERMDLSWTTESSAQEVVGHISLTNLRHLSISSTDGTLGTPFLGDMRVLTASTSIHLTTIEIMSLTPLRAPVVDGGDFMSFVRPLLLRSRLRHIAIVLPKFTFSFETSQLEALAHAWPKLNVLHISFLLGSYSMLPNMQYILLLITEQCPDLAFLHLPGIATLPNSGLFGLPARPSSNLRHISSDLMAIQHSPLDVAVALYTVFPKLAQLGPPGGDSDWVELHALVSAFRNLNYPVLLEHILQYMHGGVYASNRLP</sequence>
<protein>
    <recommendedName>
        <fullName evidence="3">F-box domain-containing protein</fullName>
    </recommendedName>
</protein>
<keyword evidence="2" id="KW-1185">Reference proteome</keyword>
<dbReference type="OMA" id="TAGRMME"/>
<proteinExistence type="predicted"/>
<evidence type="ECO:0000313" key="2">
    <source>
        <dbReference type="Proteomes" id="UP000184267"/>
    </source>
</evidence>
<reference evidence="1 2" key="1">
    <citation type="submission" date="2016-10" db="EMBL/GenBank/DDBJ databases">
        <title>Genome sequence of the basidiomycete white-rot fungus Trametes pubescens.</title>
        <authorList>
            <person name="Makela M.R."/>
            <person name="Granchi Z."/>
            <person name="Peng M."/>
            <person name="De Vries R.P."/>
            <person name="Grigoriev I."/>
            <person name="Riley R."/>
            <person name="Hilden K."/>
        </authorList>
    </citation>
    <scope>NUCLEOTIDE SEQUENCE [LARGE SCALE GENOMIC DNA]</scope>
    <source>
        <strain evidence="1 2">FBCC735</strain>
    </source>
</reference>
<organism evidence="1 2">
    <name type="scientific">Trametes pubescens</name>
    <name type="common">White-rot fungus</name>
    <dbReference type="NCBI Taxonomy" id="154538"/>
    <lineage>
        <taxon>Eukaryota</taxon>
        <taxon>Fungi</taxon>
        <taxon>Dikarya</taxon>
        <taxon>Basidiomycota</taxon>
        <taxon>Agaricomycotina</taxon>
        <taxon>Agaricomycetes</taxon>
        <taxon>Polyporales</taxon>
        <taxon>Polyporaceae</taxon>
        <taxon>Trametes</taxon>
    </lineage>
</organism>
<evidence type="ECO:0008006" key="3">
    <source>
        <dbReference type="Google" id="ProtNLM"/>
    </source>
</evidence>
<dbReference type="EMBL" id="MNAD01001498">
    <property type="protein sequence ID" value="OJT05004.1"/>
    <property type="molecule type" value="Genomic_DNA"/>
</dbReference>
<dbReference type="Proteomes" id="UP000184267">
    <property type="component" value="Unassembled WGS sequence"/>
</dbReference>
<dbReference type="AlphaFoldDB" id="A0A1M2VBR1"/>
<name>A0A1M2VBR1_TRAPU</name>
<accession>A0A1M2VBR1</accession>
<evidence type="ECO:0000313" key="1">
    <source>
        <dbReference type="EMBL" id="OJT05004.1"/>
    </source>
</evidence>